<name>A0A4U8Q2R3_9FIRM</name>
<proteinExistence type="predicted"/>
<keyword evidence="1" id="KW-0812">Transmembrane</keyword>
<organism evidence="2 3">
    <name type="scientific">Robinsoniella peoriensis</name>
    <dbReference type="NCBI Taxonomy" id="180332"/>
    <lineage>
        <taxon>Bacteria</taxon>
        <taxon>Bacillati</taxon>
        <taxon>Bacillota</taxon>
        <taxon>Clostridia</taxon>
        <taxon>Lachnospirales</taxon>
        <taxon>Lachnospiraceae</taxon>
        <taxon>Robinsoniella</taxon>
    </lineage>
</organism>
<dbReference type="Proteomes" id="UP000306509">
    <property type="component" value="Unassembled WGS sequence"/>
</dbReference>
<comment type="caution">
    <text evidence="2">The sequence shown here is derived from an EMBL/GenBank/DDBJ whole genome shotgun (WGS) entry which is preliminary data.</text>
</comment>
<keyword evidence="1" id="KW-1133">Transmembrane helix</keyword>
<sequence>MKYKKWAVGFLVFVLAVFGFICGMNYFVDPFGYFAFRGGDYDALGTIEVNDNSYSRFFKAEHVKNYQDQYDGYIIGGSKAGTYLAEKMSEIDGYRYYNMFSTVGNFNEYYLNTKYLVENTNVKKIVLNISGGEVRRFEAEHVGDLYKVPALISGKSQAMEFIDFMLKDVTVSLDELKEKWKEKGTQTFYPEIGDGARNLEKYYLRRDENPQKFTEKFVTNKIDKHLKTLFTKPSERPYYEENLNAFKMIKEVCDENNVELMVIIAPSFIGEMSEHESEDYWQFLYDIISVSEVWDFSGYNDIDLNPYNFYNEGHFFYEVYDLMVDTIKGTRSYEGFGTYVTKRNAYEHIEERKNDYYKLKKEYEETGTVKLGGFDDASRIR</sequence>
<accession>A0A4U8Q2R3</accession>
<evidence type="ECO:0000313" key="2">
    <source>
        <dbReference type="EMBL" id="TLC99041.1"/>
    </source>
</evidence>
<keyword evidence="3" id="KW-1185">Reference proteome</keyword>
<reference evidence="2 3" key="1">
    <citation type="journal article" date="2019" name="Anaerobe">
        <title>Detection of Robinsoniella peoriensis in multiple bone samples of a trauma patient.</title>
        <authorList>
            <person name="Schrottner P."/>
            <person name="Hartwich K."/>
            <person name="Bunk B."/>
            <person name="Schober I."/>
            <person name="Helbig S."/>
            <person name="Rudolph W.W."/>
            <person name="Gunzer F."/>
        </authorList>
    </citation>
    <scope>NUCLEOTIDE SEQUENCE [LARGE SCALE GENOMIC DNA]</scope>
    <source>
        <strain evidence="2 3">DSM 106044</strain>
    </source>
</reference>
<protein>
    <submittedName>
        <fullName evidence="2">Uncharacterized protein</fullName>
    </submittedName>
</protein>
<dbReference type="STRING" id="180332.GCA_000797495_05726"/>
<feature type="transmembrane region" description="Helical" evidence="1">
    <location>
        <begin position="6"/>
        <end position="28"/>
    </location>
</feature>
<dbReference type="RefSeq" id="WP_027295041.1">
    <property type="nucleotide sequence ID" value="NZ_CAUSDN010000043.1"/>
</dbReference>
<gene>
    <name evidence="2" type="ORF">DSM106044_04187</name>
</gene>
<evidence type="ECO:0000313" key="3">
    <source>
        <dbReference type="Proteomes" id="UP000306509"/>
    </source>
</evidence>
<keyword evidence="1" id="KW-0472">Membrane</keyword>
<evidence type="ECO:0000256" key="1">
    <source>
        <dbReference type="SAM" id="Phobius"/>
    </source>
</evidence>
<dbReference type="EMBL" id="QGQD01000078">
    <property type="protein sequence ID" value="TLC99041.1"/>
    <property type="molecule type" value="Genomic_DNA"/>
</dbReference>
<dbReference type="AlphaFoldDB" id="A0A4U8Q2R3"/>